<name>A0A2P2QNZ2_RHIMU</name>
<evidence type="ECO:0000313" key="1">
    <source>
        <dbReference type="EMBL" id="MBX68688.1"/>
    </source>
</evidence>
<proteinExistence type="predicted"/>
<dbReference type="EMBL" id="GGEC01088204">
    <property type="protein sequence ID" value="MBX68688.1"/>
    <property type="molecule type" value="Transcribed_RNA"/>
</dbReference>
<sequence length="21" mass="2493">MEYVTSSAKWGLDQYFKALVR</sequence>
<dbReference type="AlphaFoldDB" id="A0A2P2QNZ2"/>
<organism evidence="1">
    <name type="scientific">Rhizophora mucronata</name>
    <name type="common">Asiatic mangrove</name>
    <dbReference type="NCBI Taxonomy" id="61149"/>
    <lineage>
        <taxon>Eukaryota</taxon>
        <taxon>Viridiplantae</taxon>
        <taxon>Streptophyta</taxon>
        <taxon>Embryophyta</taxon>
        <taxon>Tracheophyta</taxon>
        <taxon>Spermatophyta</taxon>
        <taxon>Magnoliopsida</taxon>
        <taxon>eudicotyledons</taxon>
        <taxon>Gunneridae</taxon>
        <taxon>Pentapetalae</taxon>
        <taxon>rosids</taxon>
        <taxon>fabids</taxon>
        <taxon>Malpighiales</taxon>
        <taxon>Rhizophoraceae</taxon>
        <taxon>Rhizophora</taxon>
    </lineage>
</organism>
<accession>A0A2P2QNZ2</accession>
<protein>
    <submittedName>
        <fullName evidence="1">Uncharacterized protein</fullName>
    </submittedName>
</protein>
<reference evidence="1" key="1">
    <citation type="submission" date="2018-02" db="EMBL/GenBank/DDBJ databases">
        <title>Rhizophora mucronata_Transcriptome.</title>
        <authorList>
            <person name="Meera S.P."/>
            <person name="Sreeshan A."/>
            <person name="Augustine A."/>
        </authorList>
    </citation>
    <scope>NUCLEOTIDE SEQUENCE</scope>
    <source>
        <tissue evidence="1">Leaf</tissue>
    </source>
</reference>